<dbReference type="PROSITE" id="PS52019">
    <property type="entry name" value="PKS_MFAS_DH"/>
    <property type="match status" value="1"/>
</dbReference>
<dbReference type="Pfam" id="PF00698">
    <property type="entry name" value="Acyl_transf_1"/>
    <property type="match status" value="1"/>
</dbReference>
<dbReference type="InterPro" id="IPR014030">
    <property type="entry name" value="Ketoacyl_synth_N"/>
</dbReference>
<dbReference type="InterPro" id="IPR049552">
    <property type="entry name" value="PKS_DH_N"/>
</dbReference>
<gene>
    <name evidence="14" type="ORF">SGFS_005520</name>
</gene>
<dbReference type="SUPFAM" id="SSF53901">
    <property type="entry name" value="Thiolase-like"/>
    <property type="match status" value="1"/>
</dbReference>
<dbReference type="Gene3D" id="3.40.50.11460">
    <property type="match status" value="1"/>
</dbReference>
<dbReference type="Gene3D" id="3.40.50.720">
    <property type="entry name" value="NAD(P)-binding Rossmann-like Domain"/>
    <property type="match status" value="1"/>
</dbReference>
<dbReference type="InterPro" id="IPR057326">
    <property type="entry name" value="KR_dom"/>
</dbReference>
<dbReference type="Gene3D" id="1.10.1200.10">
    <property type="entry name" value="ACP-like"/>
    <property type="match status" value="1"/>
</dbReference>
<keyword evidence="2" id="KW-0596">Phosphopantetheine</keyword>
<evidence type="ECO:0000256" key="9">
    <source>
        <dbReference type="SAM" id="Coils"/>
    </source>
</evidence>
<evidence type="ECO:0000256" key="8">
    <source>
        <dbReference type="PROSITE-ProRule" id="PRU01363"/>
    </source>
</evidence>
<dbReference type="PROSITE" id="PS01162">
    <property type="entry name" value="QOR_ZETA_CRYSTAL"/>
    <property type="match status" value="1"/>
</dbReference>
<dbReference type="CDD" id="cd00833">
    <property type="entry name" value="PKS"/>
    <property type="match status" value="1"/>
</dbReference>
<evidence type="ECO:0000256" key="10">
    <source>
        <dbReference type="SAM" id="MobiDB-lite"/>
    </source>
</evidence>
<dbReference type="InterPro" id="IPR049551">
    <property type="entry name" value="PKS_DH_C"/>
</dbReference>
<dbReference type="InterPro" id="IPR042104">
    <property type="entry name" value="PKS_dehydratase_sf"/>
</dbReference>
<feature type="region of interest" description="Disordered" evidence="10">
    <location>
        <begin position="1031"/>
        <end position="1065"/>
    </location>
</feature>
<dbReference type="SMART" id="SM00822">
    <property type="entry name" value="PKS_KR"/>
    <property type="match status" value="1"/>
</dbReference>
<dbReference type="InterPro" id="IPR014043">
    <property type="entry name" value="Acyl_transferase_dom"/>
</dbReference>
<evidence type="ECO:0000256" key="6">
    <source>
        <dbReference type="ARBA" id="ARBA00023268"/>
    </source>
</evidence>
<dbReference type="InterPro" id="IPR020807">
    <property type="entry name" value="PKS_DH"/>
</dbReference>
<dbReference type="Pfam" id="PF13602">
    <property type="entry name" value="ADH_zinc_N_2"/>
    <property type="match status" value="1"/>
</dbReference>
<comment type="pathway">
    <text evidence="1">Antibiotic biosynthesis.</text>
</comment>
<dbReference type="InterPro" id="IPR049900">
    <property type="entry name" value="PKS_mFAS_DH"/>
</dbReference>
<keyword evidence="9" id="KW-0175">Coiled coil</keyword>
<dbReference type="InterPro" id="IPR016039">
    <property type="entry name" value="Thiolase-like"/>
</dbReference>
<proteinExistence type="predicted"/>
<dbReference type="InterPro" id="IPR002364">
    <property type="entry name" value="Quin_OxRdtase/zeta-crystal_CS"/>
</dbReference>
<dbReference type="CDD" id="cd08956">
    <property type="entry name" value="KR_3_FAS_SDR_x"/>
    <property type="match status" value="1"/>
</dbReference>
<dbReference type="InterPro" id="IPR001227">
    <property type="entry name" value="Ac_transferase_dom_sf"/>
</dbReference>
<feature type="coiled-coil region" evidence="9">
    <location>
        <begin position="8"/>
        <end position="35"/>
    </location>
</feature>
<dbReference type="PROSITE" id="PS50075">
    <property type="entry name" value="CARRIER"/>
    <property type="match status" value="1"/>
</dbReference>
<dbReference type="Pfam" id="PF16197">
    <property type="entry name" value="KAsynt_C_assoc"/>
    <property type="match status" value="1"/>
</dbReference>
<dbReference type="InterPro" id="IPR013968">
    <property type="entry name" value="PKS_KR"/>
</dbReference>
<evidence type="ECO:0000313" key="15">
    <source>
        <dbReference type="Proteomes" id="UP001321542"/>
    </source>
</evidence>
<dbReference type="InterPro" id="IPR011032">
    <property type="entry name" value="GroES-like_sf"/>
</dbReference>
<dbReference type="InterPro" id="IPR006162">
    <property type="entry name" value="Ppantetheine_attach_site"/>
</dbReference>
<evidence type="ECO:0000313" key="14">
    <source>
        <dbReference type="EMBL" id="BBC29261.1"/>
    </source>
</evidence>
<dbReference type="InterPro" id="IPR020843">
    <property type="entry name" value="ER"/>
</dbReference>
<dbReference type="InterPro" id="IPR014031">
    <property type="entry name" value="Ketoacyl_synth_C"/>
</dbReference>
<dbReference type="Pfam" id="PF14765">
    <property type="entry name" value="PS-DH"/>
    <property type="match status" value="1"/>
</dbReference>
<dbReference type="InterPro" id="IPR020841">
    <property type="entry name" value="PKS_Beta-ketoAc_synthase_dom"/>
</dbReference>
<dbReference type="Pfam" id="PF00109">
    <property type="entry name" value="ketoacyl-synt"/>
    <property type="match status" value="1"/>
</dbReference>
<sequence length="2118" mass="222952">MTRPMANEKELLNNLKWLTAELRESRKQLHAAEERDREPIAIIGMSCRYPGGVRSPEDLWHLVENGTDAIGDFPTNRGWDLTKLYHPDPAHEGTFYARQGGFLHNADAFDAEFFGISPREALAMDPQHRILLELAWEAFESAGIEPHTLHGSETGVFTGAPATLYGLDSTARTKGLEGFRLAGSGLGMMSGRIAYKLGLEGPAVSLDTQCSSSLVSLHMACRALRAGDCTLALAGGVAIMSTPDAFIEFSRQRGLSEDGRCRAFSADADGTGWAEGAGTVVLERLSDARRNGHRVLALIRGSAINQDGASNGLTAPSGAAQQRVIRQALTAAGLSSSQIDAVEAHGTGTKLGDPIEAQALLATYGQNRKRPIWLGSVKSNIGHTQAAAGMAGLIKMVMALCQGTLPKTLHAEHPTPRVDWSTGKVELLTENRPWPSDDEPRRAAVSSFGGSGTNAHVILEEAPLVEEPVGVGDSVLGVVPWVVSARSEAALRGQARRLAGLSDGRPVDVGYSLAVSRSVFGERAVVLGADREELLAGVRALAEGREAAGVVRGQGAGVRRAVFVFPGQGSQWVGMAAGLLEESETFRDQIVACDEVLAPLTGWSLLDVLRGVDGAPAFERVDVVQPVLWAVMVGLGRLWRSLGVEPAAVVGHSQGEIAAAVVAGVLSLEDGARVVAERSRLLNVLSGRGGMVSVPLPVDAVRLLLVPWSGAVGVAAVNGPRSVTVSGDVAALEELLARCEADGIDARRVAVDYASHSAHVEDIQAELLDALAPVVMRKAEVPFYSTVTAGLLETGGLDAGYWYRNLRQTVELEETVRGLAEDGFDAFIEVSPHPVLVPPVQDTLEEALDDRGVVLGTLRRDEGGLGRFTTSLAQAHVQGIGVDWAEFFTNTGALRVDLPTYSFQHDRYWLDISTSRDVSGAGLSSPNHPLLGAVVTDPESGGVTLTGRLSLTDQPWLADHTIAGTTILPGTAFVELVVRAGDEVDCGEVEELALHTPLTLSPSHGTQIQVQVSGVDESGRRSVGVYARPETATADGPAHGWTRHAGGTLARTTSARDSVEAATEWPPRDATAVSVPEMYECLALRGYGHGPAFQGLRAAWLRGDEVFAEVALPEDTASDTAEYGLHPALLDAALQATAFLAKDEPGAAAPMLPFAWTGVNLRAAGASALRVRVRRTADDTVTVDVADPTGAPVASIDSLVMRPASADVLGTGDATRDCLFTVAWPALTAPSATATRTWAVTETPTSEASTDEAVFALCPSGPDVSSVTTTVLGWMQGWVADPSRASTRLVVVTRGAVATEPGEHLTHLEQAGVWGLVRSAAVEHPGRFALIDLDPDAIAPDNETWTELAGHLTNEPELALRDNRVLAPRLTRTAAPHLPAVTGDSELRLASDGSGSVEGLHCVAHKPADRPLRAGEVRVGVRAAGLNFRDVLVALGVTGLGEAGIGGEGAGVVLDVGEGVPDLAPGDRVMGLFGDSMASTAVADHRLLVRVPSGWSFAEAASVPVVFATAYYGLVDLAGLKPGERVLIHAAAGGVGMAAVQLARHLGAEIFGTANPRKQHVLATLGLDSTHIASSRTLEFEPEFREATDGHGIEVVLNSLAGEFTDASLRLLSPGGRFLEMGKTDIRVPEQVAATHPHATYRAFDAMDAGEERIGEILREVMALFERGVLRLPPIRAWDIRHAAEAFRFMSQARHIGKNVLTIPTPPNHRGTVLITGGTGVLGGLVARRMAAAGAEHVLLTSRRGMEAPGAAELVAELEALGARVTVSACDMGDRQQAAVLLEGIPADRPLTAVIHAAGVVDDGVLGSLTPEHVDSVFRPKVDAAWHLHELTREMDLSAFVLFSSLAGVTGAAGQANYAAANTALDALAAHRHAQGLPAISLAWGFWEQASGMTGHLGGSDLARMARGGVLPLSSEQGLNLLDTALGLADPLVVPVRLDVPAIRASDDVPPILRPLAGDTRTPTRRRAARTAATALTSEKTLAARLTALPHSDRHDVLLDIVRTHLAVVLGHTDPTTLDADRAFKELGIDSLTAIELRNRLNTATGLRLPATLVFEYPNSRALAGHLLTLIVPSAAETQQGTDTGAATRADIGISPKKLDVDSATDEELFGFLDNASI</sequence>
<feature type="domain" description="PKS/mFAS DH" evidence="13">
    <location>
        <begin position="928"/>
        <end position="1210"/>
    </location>
</feature>
<evidence type="ECO:0000256" key="4">
    <source>
        <dbReference type="ARBA" id="ARBA00022679"/>
    </source>
</evidence>
<dbReference type="SUPFAM" id="SSF52151">
    <property type="entry name" value="FabD/lysophospholipase-like"/>
    <property type="match status" value="1"/>
</dbReference>
<dbReference type="PROSITE" id="PS52004">
    <property type="entry name" value="KS3_2"/>
    <property type="match status" value="1"/>
</dbReference>
<keyword evidence="5" id="KW-0045">Antibiotic biosynthesis</keyword>
<dbReference type="InterPro" id="IPR013154">
    <property type="entry name" value="ADH-like_N"/>
</dbReference>
<keyword evidence="4" id="KW-0808">Transferase</keyword>
<dbReference type="PANTHER" id="PTHR43775:SF51">
    <property type="entry name" value="INACTIVE PHENOLPHTHIOCEROL SYNTHESIS POLYKETIDE SYNTHASE TYPE I PKS1-RELATED"/>
    <property type="match status" value="1"/>
</dbReference>
<keyword evidence="7" id="KW-0012">Acyltransferase</keyword>
<dbReference type="InterPro" id="IPR016036">
    <property type="entry name" value="Malonyl_transacylase_ACP-bd"/>
</dbReference>
<feature type="region of interest" description="N-terminal hotdog fold" evidence="8">
    <location>
        <begin position="928"/>
        <end position="1056"/>
    </location>
</feature>
<feature type="domain" description="Ketosynthase family 3 (KS3)" evidence="12">
    <location>
        <begin position="37"/>
        <end position="461"/>
    </location>
</feature>
<evidence type="ECO:0000259" key="11">
    <source>
        <dbReference type="PROSITE" id="PS50075"/>
    </source>
</evidence>
<feature type="region of interest" description="C-terminal hotdog fold" evidence="8">
    <location>
        <begin position="1070"/>
        <end position="1210"/>
    </location>
</feature>
<dbReference type="EMBL" id="AP018448">
    <property type="protein sequence ID" value="BBC29261.1"/>
    <property type="molecule type" value="Genomic_DNA"/>
</dbReference>
<dbReference type="SUPFAM" id="SSF47336">
    <property type="entry name" value="ACP-like"/>
    <property type="match status" value="1"/>
</dbReference>
<dbReference type="Gene3D" id="3.90.180.10">
    <property type="entry name" value="Medium-chain alcohol dehydrogenases, catalytic domain"/>
    <property type="match status" value="1"/>
</dbReference>
<dbReference type="InterPro" id="IPR016035">
    <property type="entry name" value="Acyl_Trfase/lysoPLipase"/>
</dbReference>
<dbReference type="InterPro" id="IPR036736">
    <property type="entry name" value="ACP-like_sf"/>
</dbReference>
<dbReference type="InterPro" id="IPR009081">
    <property type="entry name" value="PP-bd_ACP"/>
</dbReference>
<evidence type="ECO:0000256" key="7">
    <source>
        <dbReference type="ARBA" id="ARBA00023315"/>
    </source>
</evidence>
<dbReference type="Pfam" id="PF08240">
    <property type="entry name" value="ADH_N"/>
    <property type="match status" value="1"/>
</dbReference>
<dbReference type="Pfam" id="PF21089">
    <property type="entry name" value="PKS_DH_N"/>
    <property type="match status" value="1"/>
</dbReference>
<dbReference type="SMART" id="SM01294">
    <property type="entry name" value="PKS_PP_betabranch"/>
    <property type="match status" value="1"/>
</dbReference>
<evidence type="ECO:0000256" key="2">
    <source>
        <dbReference type="ARBA" id="ARBA00022450"/>
    </source>
</evidence>
<dbReference type="PANTHER" id="PTHR43775">
    <property type="entry name" value="FATTY ACID SYNTHASE"/>
    <property type="match status" value="1"/>
</dbReference>
<dbReference type="SMART" id="SM00825">
    <property type="entry name" value="PKS_KS"/>
    <property type="match status" value="1"/>
</dbReference>
<dbReference type="Pfam" id="PF00550">
    <property type="entry name" value="PP-binding"/>
    <property type="match status" value="1"/>
</dbReference>
<dbReference type="InterPro" id="IPR050091">
    <property type="entry name" value="PKS_NRPS_Biosynth_Enz"/>
</dbReference>
<dbReference type="SUPFAM" id="SSF51735">
    <property type="entry name" value="NAD(P)-binding Rossmann-fold domains"/>
    <property type="match status" value="3"/>
</dbReference>
<dbReference type="Pfam" id="PF08659">
    <property type="entry name" value="KR"/>
    <property type="match status" value="1"/>
</dbReference>
<dbReference type="Gene3D" id="3.10.129.110">
    <property type="entry name" value="Polyketide synthase dehydratase"/>
    <property type="match status" value="1"/>
</dbReference>
<dbReference type="CDD" id="cd05195">
    <property type="entry name" value="enoyl_red"/>
    <property type="match status" value="1"/>
</dbReference>
<feature type="active site" description="Proton acceptor; for dehydratase activity" evidence="8">
    <location>
        <position position="960"/>
    </location>
</feature>
<dbReference type="Gene3D" id="3.40.47.10">
    <property type="match status" value="1"/>
</dbReference>
<dbReference type="InterPro" id="IPR020806">
    <property type="entry name" value="PKS_PP-bd"/>
</dbReference>
<evidence type="ECO:0000256" key="3">
    <source>
        <dbReference type="ARBA" id="ARBA00022553"/>
    </source>
</evidence>
<keyword evidence="3" id="KW-0597">Phosphoprotein</keyword>
<dbReference type="InterPro" id="IPR032821">
    <property type="entry name" value="PKS_assoc"/>
</dbReference>
<evidence type="ECO:0000259" key="12">
    <source>
        <dbReference type="PROSITE" id="PS52004"/>
    </source>
</evidence>
<dbReference type="SMART" id="SM00826">
    <property type="entry name" value="PKS_DH"/>
    <property type="match status" value="1"/>
</dbReference>
<protein>
    <submittedName>
        <fullName evidence="14">Polyketide synthase</fullName>
    </submittedName>
</protein>
<dbReference type="SUPFAM" id="SSF50129">
    <property type="entry name" value="GroES-like"/>
    <property type="match status" value="1"/>
</dbReference>
<dbReference type="SMART" id="SM00827">
    <property type="entry name" value="PKS_AT"/>
    <property type="match status" value="1"/>
</dbReference>
<reference evidence="14 15" key="2">
    <citation type="journal article" date="2023" name="ChemBioChem">
        <title>Acyltransferase Domain Exchange between Two Independent Type I Polyketide Synthases in the Same Producer Strain of Macrolide Antibiotics.</title>
        <authorList>
            <person name="Kudo F."/>
            <person name="Kishikawa K."/>
            <person name="Tsuboi K."/>
            <person name="Kido T."/>
            <person name="Usui T."/>
            <person name="Hashimoto J."/>
            <person name="Shin-Ya K."/>
            <person name="Miyanaga A."/>
            <person name="Eguchi T."/>
        </authorList>
    </citation>
    <scope>NUCLEOTIDE SEQUENCE [LARGE SCALE GENOMIC DNA]</scope>
    <source>
        <strain evidence="14 15">A-8890</strain>
    </source>
</reference>
<dbReference type="Gene3D" id="3.40.366.10">
    <property type="entry name" value="Malonyl-Coenzyme A Acyl Carrier Protein, domain 2"/>
    <property type="match status" value="1"/>
</dbReference>
<dbReference type="Gene3D" id="3.30.70.3290">
    <property type="match status" value="1"/>
</dbReference>
<evidence type="ECO:0000259" key="13">
    <source>
        <dbReference type="PROSITE" id="PS52019"/>
    </source>
</evidence>
<evidence type="ECO:0000256" key="5">
    <source>
        <dbReference type="ARBA" id="ARBA00023194"/>
    </source>
</evidence>
<dbReference type="Proteomes" id="UP001321542">
    <property type="component" value="Chromosome"/>
</dbReference>
<dbReference type="InterPro" id="IPR036291">
    <property type="entry name" value="NAD(P)-bd_dom_sf"/>
</dbReference>
<feature type="domain" description="Carrier" evidence="11">
    <location>
        <begin position="1996"/>
        <end position="2071"/>
    </location>
</feature>
<feature type="active site" description="Proton donor; for dehydratase activity" evidence="8">
    <location>
        <position position="1131"/>
    </location>
</feature>
<organism evidence="14 15">
    <name type="scientific">Streptomyces graminofaciens</name>
    <dbReference type="NCBI Taxonomy" id="68212"/>
    <lineage>
        <taxon>Bacteria</taxon>
        <taxon>Bacillati</taxon>
        <taxon>Actinomycetota</taxon>
        <taxon>Actinomycetes</taxon>
        <taxon>Kitasatosporales</taxon>
        <taxon>Streptomycetaceae</taxon>
        <taxon>Streptomyces</taxon>
    </lineage>
</organism>
<dbReference type="Pfam" id="PF22953">
    <property type="entry name" value="SpnB_Rossmann"/>
    <property type="match status" value="1"/>
</dbReference>
<dbReference type="PROSITE" id="PS00012">
    <property type="entry name" value="PHOSPHOPANTETHEINE"/>
    <property type="match status" value="1"/>
</dbReference>
<accession>A0ABM7F0Z8</accession>
<evidence type="ECO:0000256" key="1">
    <source>
        <dbReference type="ARBA" id="ARBA00004792"/>
    </source>
</evidence>
<dbReference type="SMART" id="SM00829">
    <property type="entry name" value="PKS_ER"/>
    <property type="match status" value="1"/>
</dbReference>
<keyword evidence="6" id="KW-0511">Multifunctional enzyme</keyword>
<dbReference type="Pfam" id="PF02801">
    <property type="entry name" value="Ketoacyl-synt_C"/>
    <property type="match status" value="1"/>
</dbReference>
<keyword evidence="15" id="KW-1185">Reference proteome</keyword>
<reference evidence="14 15" key="1">
    <citation type="journal article" date="2010" name="ChemBioChem">
        <title>Cloning and characterization of the biosynthetic gene cluster of 16-membered macrolide antibiotic FD-891: involvement of a dual functional cytochrome P450 monooxygenase catalyzing epoxidation and hydroxylation.</title>
        <authorList>
            <person name="Kudo F."/>
            <person name="Motegi A."/>
            <person name="Mizoue K."/>
            <person name="Eguchi T."/>
        </authorList>
    </citation>
    <scope>NUCLEOTIDE SEQUENCE [LARGE SCALE GENOMIC DNA]</scope>
    <source>
        <strain evidence="14 15">A-8890</strain>
    </source>
</reference>
<name>A0ABM7F0Z8_9ACTN</name>
<dbReference type="InterPro" id="IPR055123">
    <property type="entry name" value="SpnB-like_Rossmann"/>
</dbReference>
<dbReference type="SMART" id="SM00823">
    <property type="entry name" value="PKS_PP"/>
    <property type="match status" value="1"/>
</dbReference>
<dbReference type="SUPFAM" id="SSF55048">
    <property type="entry name" value="Probable ACP-binding domain of malonyl-CoA ACP transacylase"/>
    <property type="match status" value="1"/>
</dbReference>